<dbReference type="InterPro" id="IPR001764">
    <property type="entry name" value="Glyco_hydro_3_N"/>
</dbReference>
<dbReference type="SUPFAM" id="SSF51445">
    <property type="entry name" value="(Trans)glycosidases"/>
    <property type="match status" value="1"/>
</dbReference>
<dbReference type="GO" id="GO:0031222">
    <property type="term" value="P:arabinan catabolic process"/>
    <property type="evidence" value="ECO:0007669"/>
    <property type="project" value="TreeGrafter"/>
</dbReference>
<sequence length="892" mass="96614">MRLFSCSLVALFLMPAAVSAQTQGAVYLNPGLLPEQRAHDLVSRMTLEEKAAQSMNTAPAIPKLGIPAYDYWSEGLHGVARSGYSTLFPQAIGMAATWDAPLLHGIGEVVSTEARAKFNEATRHDIHSIYFGLTIWSPNINIFRDPRWGRGQETYGEDPLLTGTLGLNFVRGLQGPDPLHPRVIATPKHFAVHSGPESERHKFNVDPTPHDLWDTYLPQFRMAIVDGKADSIMCAYNAIDGVPACASDLLLNQVLRKDWKFDGFVTSDCGAVDDFFQQKAHHTSPDKEHAAATAVLMGTDTNCGSTYKALPAAVQSGLLKESDLDRTLERLFVARIRLGLFDPPASVPYAQIPFSEDRSPAHLALSLKASRESMVLLKNDGILPLSPGKYKRIAVIGPNADSLAALEGNYNAIPENPKMPVDVLREEFVQAKLTYAEGAPYADGVALTAPRTLFHPAAGDTREGLKAEYFAKPDFASPVASRIDPEIDFDWNSAAPVPGQAQDAFSVRWTGTIAMPQAGDFEFNMRLAHCYPCGDHEQFRVLLDGEEAAHFGTSKGEFRESTTPRFTMHFADTKPHTILIEYAHRAPLFGGGITLEWVPPAGVLQAEAVKLAESSDLVVAMVGLSPELEGEEMKVTAAGFAGGDRTDIVLPESQRRMLEEVAATGKPMVVVLLNGSALAVNWAKDHANAILEAWYPGEYGGQAIAETLAGKNNPAGRLPVTFYKSVADLPAFTDYAMKNRTYRYFSGSPLFGFGYGLSYTHFTYSHLVLSTHALDAGKEITAEVDLRNDGHRDGDEVAQVYLLPPASGNDGLSPKQQLVGFQRVSLKAGESRHLRFVLTPREISEVDGKGERSVQAGSYGLAIGGALPGDPAAPAAAQMTTFTITGSAPLPR</sequence>
<dbReference type="OrthoDB" id="9805821at2"/>
<evidence type="ECO:0000256" key="2">
    <source>
        <dbReference type="ARBA" id="ARBA00022729"/>
    </source>
</evidence>
<dbReference type="GO" id="GO:0009044">
    <property type="term" value="F:xylan 1,4-beta-xylosidase activity"/>
    <property type="evidence" value="ECO:0007669"/>
    <property type="project" value="InterPro"/>
</dbReference>
<evidence type="ECO:0000313" key="7">
    <source>
        <dbReference type="Proteomes" id="UP000236728"/>
    </source>
</evidence>
<comment type="similarity">
    <text evidence="1">Belongs to the glycosyl hydrolase 3 family.</text>
</comment>
<accession>A0A1H6CGU8</accession>
<feature type="signal peptide" evidence="4">
    <location>
        <begin position="1"/>
        <end position="20"/>
    </location>
</feature>
<feature type="domain" description="PA14" evidence="5">
    <location>
        <begin position="460"/>
        <end position="613"/>
    </location>
</feature>
<dbReference type="InterPro" id="IPR011658">
    <property type="entry name" value="PA14_dom"/>
</dbReference>
<dbReference type="InterPro" id="IPR036881">
    <property type="entry name" value="Glyco_hydro_3_C_sf"/>
</dbReference>
<dbReference type="GO" id="GO:0046556">
    <property type="term" value="F:alpha-L-arabinofuranosidase activity"/>
    <property type="evidence" value="ECO:0007669"/>
    <property type="project" value="TreeGrafter"/>
</dbReference>
<dbReference type="InterPro" id="IPR013783">
    <property type="entry name" value="Ig-like_fold"/>
</dbReference>
<dbReference type="Proteomes" id="UP000236728">
    <property type="component" value="Unassembled WGS sequence"/>
</dbReference>
<dbReference type="SUPFAM" id="SSF56988">
    <property type="entry name" value="Anthrax protective antigen"/>
    <property type="match status" value="1"/>
</dbReference>
<name>A0A1H6CGU8_9BACT</name>
<dbReference type="InterPro" id="IPR026891">
    <property type="entry name" value="Fn3-like"/>
</dbReference>
<dbReference type="Gene3D" id="2.60.40.10">
    <property type="entry name" value="Immunoglobulins"/>
    <property type="match status" value="1"/>
</dbReference>
<dbReference type="PANTHER" id="PTHR42721">
    <property type="entry name" value="SUGAR HYDROLASE-RELATED"/>
    <property type="match status" value="1"/>
</dbReference>
<evidence type="ECO:0000259" key="5">
    <source>
        <dbReference type="PROSITE" id="PS51820"/>
    </source>
</evidence>
<evidence type="ECO:0000256" key="1">
    <source>
        <dbReference type="ARBA" id="ARBA00005336"/>
    </source>
</evidence>
<dbReference type="Gene3D" id="3.40.50.1700">
    <property type="entry name" value="Glycoside hydrolase family 3 C-terminal domain"/>
    <property type="match status" value="2"/>
</dbReference>
<dbReference type="InterPro" id="IPR044993">
    <property type="entry name" value="BXL"/>
</dbReference>
<dbReference type="Pfam" id="PF14310">
    <property type="entry name" value="Fn3-like"/>
    <property type="match status" value="1"/>
</dbReference>
<reference evidence="6 7" key="1">
    <citation type="submission" date="2016-10" db="EMBL/GenBank/DDBJ databases">
        <authorList>
            <person name="de Groot N.N."/>
        </authorList>
    </citation>
    <scope>NUCLEOTIDE SEQUENCE [LARGE SCALE GENOMIC DNA]</scope>
    <source>
        <strain evidence="6 7">DSM 22489</strain>
    </source>
</reference>
<dbReference type="PANTHER" id="PTHR42721:SF3">
    <property type="entry name" value="BETA-D-XYLOSIDASE 5-RELATED"/>
    <property type="match status" value="1"/>
</dbReference>
<protein>
    <submittedName>
        <fullName evidence="6">Beta-glucosidase</fullName>
    </submittedName>
</protein>
<dbReference type="SMART" id="SM01217">
    <property type="entry name" value="Fn3_like"/>
    <property type="match status" value="1"/>
</dbReference>
<dbReference type="SMART" id="SM00758">
    <property type="entry name" value="PA14"/>
    <property type="match status" value="1"/>
</dbReference>
<dbReference type="GO" id="GO:0045493">
    <property type="term" value="P:xylan catabolic process"/>
    <property type="evidence" value="ECO:0007669"/>
    <property type="project" value="InterPro"/>
</dbReference>
<dbReference type="InterPro" id="IPR017853">
    <property type="entry name" value="GH"/>
</dbReference>
<evidence type="ECO:0000256" key="3">
    <source>
        <dbReference type="ARBA" id="ARBA00022801"/>
    </source>
</evidence>
<feature type="chain" id="PRO_5009294833" evidence="4">
    <location>
        <begin position="21"/>
        <end position="892"/>
    </location>
</feature>
<dbReference type="EMBL" id="FNVA01000011">
    <property type="protein sequence ID" value="SEG72194.1"/>
    <property type="molecule type" value="Genomic_DNA"/>
</dbReference>
<organism evidence="6 7">
    <name type="scientific">Bryocella elongata</name>
    <dbReference type="NCBI Taxonomy" id="863522"/>
    <lineage>
        <taxon>Bacteria</taxon>
        <taxon>Pseudomonadati</taxon>
        <taxon>Acidobacteriota</taxon>
        <taxon>Terriglobia</taxon>
        <taxon>Terriglobales</taxon>
        <taxon>Acidobacteriaceae</taxon>
        <taxon>Bryocella</taxon>
    </lineage>
</organism>
<dbReference type="PROSITE" id="PS51820">
    <property type="entry name" value="PA14"/>
    <property type="match status" value="1"/>
</dbReference>
<dbReference type="Pfam" id="PF00933">
    <property type="entry name" value="Glyco_hydro_3"/>
    <property type="match status" value="1"/>
</dbReference>
<gene>
    <name evidence="6" type="ORF">SAMN05421819_4544</name>
</gene>
<keyword evidence="2 4" id="KW-0732">Signal</keyword>
<evidence type="ECO:0000256" key="4">
    <source>
        <dbReference type="SAM" id="SignalP"/>
    </source>
</evidence>
<dbReference type="AlphaFoldDB" id="A0A1H6CGU8"/>
<dbReference type="SUPFAM" id="SSF52279">
    <property type="entry name" value="Beta-D-glucan exohydrolase, C-terminal domain"/>
    <property type="match status" value="1"/>
</dbReference>
<dbReference type="Pfam" id="PF01915">
    <property type="entry name" value="Glyco_hydro_3_C"/>
    <property type="match status" value="1"/>
</dbReference>
<dbReference type="Pfam" id="PF07691">
    <property type="entry name" value="PA14"/>
    <property type="match status" value="1"/>
</dbReference>
<dbReference type="InterPro" id="IPR002772">
    <property type="entry name" value="Glyco_hydro_3_C"/>
</dbReference>
<dbReference type="InterPro" id="IPR036962">
    <property type="entry name" value="Glyco_hydro_3_N_sf"/>
</dbReference>
<proteinExistence type="inferred from homology"/>
<keyword evidence="3" id="KW-0378">Hydrolase</keyword>
<evidence type="ECO:0000313" key="6">
    <source>
        <dbReference type="EMBL" id="SEG72194.1"/>
    </source>
</evidence>
<dbReference type="Gene3D" id="3.20.20.300">
    <property type="entry name" value="Glycoside hydrolase, family 3, N-terminal domain"/>
    <property type="match status" value="1"/>
</dbReference>
<keyword evidence="7" id="KW-1185">Reference proteome</keyword>
<dbReference type="PRINTS" id="PR00133">
    <property type="entry name" value="GLHYDRLASE3"/>
</dbReference>
<dbReference type="RefSeq" id="WP_103935372.1">
    <property type="nucleotide sequence ID" value="NZ_FNVA01000011.1"/>
</dbReference>
<dbReference type="InterPro" id="IPR037524">
    <property type="entry name" value="PA14/GLEYA"/>
</dbReference>